<organism evidence="3 4">
    <name type="scientific">Flagellimonas marina</name>
    <dbReference type="NCBI Taxonomy" id="1775168"/>
    <lineage>
        <taxon>Bacteria</taxon>
        <taxon>Pseudomonadati</taxon>
        <taxon>Bacteroidota</taxon>
        <taxon>Flavobacteriia</taxon>
        <taxon>Flavobacteriales</taxon>
        <taxon>Flavobacteriaceae</taxon>
        <taxon>Flagellimonas</taxon>
    </lineage>
</organism>
<keyword evidence="1" id="KW-0732">Signal</keyword>
<dbReference type="SUPFAM" id="SSF51658">
    <property type="entry name" value="Xylose isomerase-like"/>
    <property type="match status" value="1"/>
</dbReference>
<protein>
    <submittedName>
        <fullName evidence="3">TIM barrel protein</fullName>
    </submittedName>
</protein>
<evidence type="ECO:0000313" key="4">
    <source>
        <dbReference type="Proteomes" id="UP001595841"/>
    </source>
</evidence>
<sequence>MIKGKSILVALATLSVVLSNAQGIEKSLYAFDFKMDGMSVPERSRLFAELGYKGVTFAVKNDGQRQKLLEYLGSPEFSSGKLSIPIVYFPFDFSQDYASERELWKKTLNALPKNASLWVIILEPNATEQKVIALLKEMTAEAEKLGKDIVLYPHDNTFIESAEESLTYIDALNTNNLYTTLHLCHEMRAGNGNRLLDVAIKTAPYVKFASISGTDVTMRENDKADWSDAIQPLDKGDFEVEKFVSVLQKIGFKGKTILHTFGIEEEPKNHLSRSMLKWKDMVEATYTNFSNNLDQILDTPENAYWDTGSKSWFISNLGGEKVTIEKDGYGWITRLDENGNVLKNRWVEGLDAPTGMSSHDGHLYVADRGVLVKIRIEDGKIEKKIPLPGSRFANDVAATPEGNIYVSDTYENSIYRIDNKGNVEIFLQNEELECPNGLWVDGDDLIVATWGPMTNEATFETSRKGTLKTVNLKTKEIVAVGKGLPIANFDGVVKYKGFYYATDWVGGRLLKISETGNVNEVLTGFVQMADLGIDPERGTLLIPEMSKNRFIKVDLESF</sequence>
<keyword evidence="4" id="KW-1185">Reference proteome</keyword>
<dbReference type="SUPFAM" id="SSF63829">
    <property type="entry name" value="Calcium-dependent phosphotriesterase"/>
    <property type="match status" value="1"/>
</dbReference>
<comment type="caution">
    <text evidence="3">The sequence shown here is derived from an EMBL/GenBank/DDBJ whole genome shotgun (WGS) entry which is preliminary data.</text>
</comment>
<gene>
    <name evidence="3" type="ORF">ACFOWS_05155</name>
</gene>
<name>A0ABV8PJT0_9FLAO</name>
<dbReference type="InterPro" id="IPR036237">
    <property type="entry name" value="Xyl_isomerase-like_sf"/>
</dbReference>
<dbReference type="Gene3D" id="2.120.10.30">
    <property type="entry name" value="TolB, C-terminal domain"/>
    <property type="match status" value="1"/>
</dbReference>
<feature type="signal peptide" evidence="1">
    <location>
        <begin position="1"/>
        <end position="21"/>
    </location>
</feature>
<dbReference type="RefSeq" id="WP_379762892.1">
    <property type="nucleotide sequence ID" value="NZ_JBHSCL010000004.1"/>
</dbReference>
<evidence type="ECO:0000313" key="3">
    <source>
        <dbReference type="EMBL" id="MFC4219506.1"/>
    </source>
</evidence>
<dbReference type="Proteomes" id="UP001595841">
    <property type="component" value="Unassembled WGS sequence"/>
</dbReference>
<feature type="domain" description="Xylose isomerase-like TIM barrel" evidence="2">
    <location>
        <begin position="124"/>
        <end position="269"/>
    </location>
</feature>
<dbReference type="InterPro" id="IPR011042">
    <property type="entry name" value="6-blade_b-propeller_TolB-like"/>
</dbReference>
<feature type="chain" id="PRO_5046045341" evidence="1">
    <location>
        <begin position="22"/>
        <end position="558"/>
    </location>
</feature>
<accession>A0ABV8PJT0</accession>
<reference evidence="4" key="1">
    <citation type="journal article" date="2019" name="Int. J. Syst. Evol. Microbiol.">
        <title>The Global Catalogue of Microorganisms (GCM) 10K type strain sequencing project: providing services to taxonomists for standard genome sequencing and annotation.</title>
        <authorList>
            <consortium name="The Broad Institute Genomics Platform"/>
            <consortium name="The Broad Institute Genome Sequencing Center for Infectious Disease"/>
            <person name="Wu L."/>
            <person name="Ma J."/>
        </authorList>
    </citation>
    <scope>NUCLEOTIDE SEQUENCE [LARGE SCALE GENOMIC DNA]</scope>
    <source>
        <strain evidence="4">CGMCC 1.15774</strain>
    </source>
</reference>
<dbReference type="EMBL" id="JBHSCL010000004">
    <property type="protein sequence ID" value="MFC4219506.1"/>
    <property type="molecule type" value="Genomic_DNA"/>
</dbReference>
<dbReference type="Gene3D" id="3.20.20.150">
    <property type="entry name" value="Divalent-metal-dependent TIM barrel enzymes"/>
    <property type="match status" value="1"/>
</dbReference>
<evidence type="ECO:0000256" key="1">
    <source>
        <dbReference type="SAM" id="SignalP"/>
    </source>
</evidence>
<proteinExistence type="predicted"/>
<evidence type="ECO:0000259" key="2">
    <source>
        <dbReference type="Pfam" id="PF01261"/>
    </source>
</evidence>
<dbReference type="InterPro" id="IPR013022">
    <property type="entry name" value="Xyl_isomerase-like_TIM-brl"/>
</dbReference>
<dbReference type="Pfam" id="PF01261">
    <property type="entry name" value="AP_endonuc_2"/>
    <property type="match status" value="1"/>
</dbReference>